<comment type="subcellular location">
    <subcellularLocation>
        <location evidence="1">Endoplasmic reticulum membrane</location>
        <topology evidence="1">Multi-pass membrane protein</topology>
    </subcellularLocation>
</comment>
<keyword evidence="5" id="KW-0256">Endoplasmic reticulum</keyword>
<evidence type="ECO:0000256" key="7">
    <source>
        <dbReference type="ARBA" id="ARBA00023136"/>
    </source>
</evidence>
<feature type="transmembrane region" description="Helical" evidence="8">
    <location>
        <begin position="129"/>
        <end position="152"/>
    </location>
</feature>
<keyword evidence="7 8" id="KW-0472">Membrane</keyword>
<keyword evidence="4 8" id="KW-0812">Transmembrane</keyword>
<evidence type="ECO:0000313" key="9">
    <source>
        <dbReference type="EMBL" id="PVU90106.1"/>
    </source>
</evidence>
<dbReference type="EMBL" id="MBFT01000413">
    <property type="protein sequence ID" value="PVU91505.1"/>
    <property type="molecule type" value="Genomic_DNA"/>
</dbReference>
<dbReference type="PANTHER" id="PTHR19315">
    <property type="entry name" value="ER MEMBRANE PROTEIN COMPLEX SUBUNIT 4"/>
    <property type="match status" value="1"/>
</dbReference>
<comment type="similarity">
    <text evidence="2">Belongs to the EMC4 family.</text>
</comment>
<sequence length="174" mass="19420">MSKIYVDLSSLSNPKNNKAAEKADGFLGFDYNAFLRNTVIEKKSDGDSDVFLRNKRAWDLATGPAKTLAMQMFMSWMSGSSVQIFSILITGMVLMTPIKAIMSIGSVFEPLEHSRISGEADINLFIQKLIFLMINTVGIIFGLYRLAIMGLLPTTTSDWLNFALPKTYSEYSLH</sequence>
<comment type="caution">
    <text evidence="9">The sequence shown here is derived from an EMBL/GenBank/DDBJ whole genome shotgun (WGS) entry which is preliminary data.</text>
</comment>
<protein>
    <recommendedName>
        <fullName evidence="3">ER membrane protein complex subunit 4</fullName>
    </recommendedName>
</protein>
<dbReference type="InterPro" id="IPR009445">
    <property type="entry name" value="TMEM85/Emc4"/>
</dbReference>
<dbReference type="EMBL" id="MBFT01000154">
    <property type="protein sequence ID" value="PVU96282.1"/>
    <property type="molecule type" value="Genomic_DNA"/>
</dbReference>
<dbReference type="Proteomes" id="UP000245699">
    <property type="component" value="Unassembled WGS sequence"/>
</dbReference>
<evidence type="ECO:0000256" key="2">
    <source>
        <dbReference type="ARBA" id="ARBA00007715"/>
    </source>
</evidence>
<evidence type="ECO:0000256" key="1">
    <source>
        <dbReference type="ARBA" id="ARBA00004477"/>
    </source>
</evidence>
<dbReference type="AlphaFoldDB" id="A0A2T9YCP5"/>
<evidence type="ECO:0000256" key="6">
    <source>
        <dbReference type="ARBA" id="ARBA00022989"/>
    </source>
</evidence>
<evidence type="ECO:0000313" key="12">
    <source>
        <dbReference type="Proteomes" id="UP000245699"/>
    </source>
</evidence>
<evidence type="ECO:0000256" key="8">
    <source>
        <dbReference type="SAM" id="Phobius"/>
    </source>
</evidence>
<dbReference type="OrthoDB" id="369569at2759"/>
<name>A0A2T9YCP5_9FUNG</name>
<evidence type="ECO:0000313" key="11">
    <source>
        <dbReference type="EMBL" id="PVU96282.1"/>
    </source>
</evidence>
<evidence type="ECO:0000256" key="5">
    <source>
        <dbReference type="ARBA" id="ARBA00022824"/>
    </source>
</evidence>
<evidence type="ECO:0000313" key="10">
    <source>
        <dbReference type="EMBL" id="PVU91505.1"/>
    </source>
</evidence>
<reference evidence="9 12" key="1">
    <citation type="journal article" date="2018" name="MBio">
        <title>Comparative Genomics Reveals the Core Gene Toolbox for the Fungus-Insect Symbiosis.</title>
        <authorList>
            <person name="Wang Y."/>
            <person name="Stata M."/>
            <person name="Wang W."/>
            <person name="Stajich J.E."/>
            <person name="White M.M."/>
            <person name="Moncalvo J.M."/>
        </authorList>
    </citation>
    <scope>NUCLEOTIDE SEQUENCE [LARGE SCALE GENOMIC DNA]</scope>
    <source>
        <strain evidence="9 12">AUS-77-4</strain>
    </source>
</reference>
<accession>A0A2T9YCP5</accession>
<dbReference type="STRING" id="61424.A0A2T9YCP5"/>
<dbReference type="Pfam" id="PF06417">
    <property type="entry name" value="EMC4"/>
    <property type="match status" value="1"/>
</dbReference>
<keyword evidence="12" id="KW-1185">Reference proteome</keyword>
<keyword evidence="6 8" id="KW-1133">Transmembrane helix</keyword>
<dbReference type="EMBL" id="MBFT01000500">
    <property type="protein sequence ID" value="PVU90106.1"/>
    <property type="molecule type" value="Genomic_DNA"/>
</dbReference>
<dbReference type="GO" id="GO:0005789">
    <property type="term" value="C:endoplasmic reticulum membrane"/>
    <property type="evidence" value="ECO:0007669"/>
    <property type="project" value="UniProtKB-SubCell"/>
</dbReference>
<evidence type="ECO:0000256" key="4">
    <source>
        <dbReference type="ARBA" id="ARBA00022692"/>
    </source>
</evidence>
<evidence type="ECO:0000256" key="3">
    <source>
        <dbReference type="ARBA" id="ARBA00020820"/>
    </source>
</evidence>
<organism evidence="9 12">
    <name type="scientific">Furculomyces boomerangus</name>
    <dbReference type="NCBI Taxonomy" id="61424"/>
    <lineage>
        <taxon>Eukaryota</taxon>
        <taxon>Fungi</taxon>
        <taxon>Fungi incertae sedis</taxon>
        <taxon>Zoopagomycota</taxon>
        <taxon>Kickxellomycotina</taxon>
        <taxon>Harpellomycetes</taxon>
        <taxon>Harpellales</taxon>
        <taxon>Harpellaceae</taxon>
        <taxon>Furculomyces</taxon>
    </lineage>
</organism>
<gene>
    <name evidence="11" type="ORF">BB559_002445</name>
    <name evidence="10" type="ORF">BB559_004093</name>
    <name evidence="9" type="ORF">BB559_004779</name>
</gene>
<proteinExistence type="inferred from homology"/>